<accession>A0A4U9V9N0</accession>
<reference evidence="1" key="1">
    <citation type="submission" date="2019-05" db="EMBL/GenBank/DDBJ databases">
        <authorList>
            <consortium name="Pathogen Informatics"/>
        </authorList>
    </citation>
    <scope>NUCLEOTIDE SEQUENCE [LARGE SCALE GENOMIC DNA]</scope>
    <source>
        <strain evidence="1">NCTC12965</strain>
    </source>
</reference>
<dbReference type="EMBL" id="CABEEZ010000096">
    <property type="protein sequence ID" value="VTR39441.1"/>
    <property type="molecule type" value="Genomic_DNA"/>
</dbReference>
<protein>
    <submittedName>
        <fullName evidence="1">Uncharacterized protein</fullName>
    </submittedName>
</protein>
<name>A0A4U9V9N0_SERFO</name>
<proteinExistence type="predicted"/>
<sequence>MICINGLLWNLHYDRRKNVFEIENAWKERIIITYDENASPMLDNTDNFNEYLNFLNEEKNEKVNFRFDGHL</sequence>
<dbReference type="AlphaFoldDB" id="A0A4U9V9N0"/>
<gene>
    <name evidence="1" type="ORF">NCTC12965_04374</name>
</gene>
<organism evidence="1">
    <name type="scientific">Serratia fonticola</name>
    <dbReference type="NCBI Taxonomy" id="47917"/>
    <lineage>
        <taxon>Bacteria</taxon>
        <taxon>Pseudomonadati</taxon>
        <taxon>Pseudomonadota</taxon>
        <taxon>Gammaproteobacteria</taxon>
        <taxon>Enterobacterales</taxon>
        <taxon>Yersiniaceae</taxon>
        <taxon>Serratia</taxon>
    </lineage>
</organism>
<evidence type="ECO:0000313" key="1">
    <source>
        <dbReference type="EMBL" id="VTR39441.1"/>
    </source>
</evidence>